<dbReference type="Gene3D" id="3.30.70.330">
    <property type="match status" value="1"/>
</dbReference>
<dbReference type="EMBL" id="JAEPRB010000156">
    <property type="protein sequence ID" value="KAG2219991.1"/>
    <property type="molecule type" value="Genomic_DNA"/>
</dbReference>
<comment type="caution">
    <text evidence="5">The sequence shown here is derived from an EMBL/GenBank/DDBJ whole genome shotgun (WGS) entry which is preliminary data.</text>
</comment>
<feature type="domain" description="RRM" evidence="4">
    <location>
        <begin position="217"/>
        <end position="294"/>
    </location>
</feature>
<evidence type="ECO:0000256" key="2">
    <source>
        <dbReference type="PROSITE-ProRule" id="PRU00176"/>
    </source>
</evidence>
<proteinExistence type="predicted"/>
<dbReference type="InterPro" id="IPR035979">
    <property type="entry name" value="RBD_domain_sf"/>
</dbReference>
<dbReference type="Pfam" id="PF00076">
    <property type="entry name" value="RRM_1"/>
    <property type="match status" value="1"/>
</dbReference>
<dbReference type="GO" id="GO:0003729">
    <property type="term" value="F:mRNA binding"/>
    <property type="evidence" value="ECO:0007669"/>
    <property type="project" value="TreeGrafter"/>
</dbReference>
<protein>
    <recommendedName>
        <fullName evidence="4">RRM domain-containing protein</fullName>
    </recommendedName>
</protein>
<dbReference type="PANTHER" id="PTHR19965">
    <property type="entry name" value="RNA AND EXPORT FACTOR BINDING PROTEIN"/>
    <property type="match status" value="1"/>
</dbReference>
<evidence type="ECO:0000259" key="4">
    <source>
        <dbReference type="PROSITE" id="PS50102"/>
    </source>
</evidence>
<dbReference type="Proteomes" id="UP000646827">
    <property type="component" value="Unassembled WGS sequence"/>
</dbReference>
<evidence type="ECO:0000256" key="1">
    <source>
        <dbReference type="ARBA" id="ARBA00022884"/>
    </source>
</evidence>
<sequence length="322" mass="35504">MNTAMDLDTALDDIIKKRKNNNSSKNQKHKQQQQRQNNKTNKGPSNNNNNKNNKVGNGRRNNNNHNTIGKSFNNNHNVRPGGKGTNNNLTISSRSKTINKARNNNTFNLRRAGGINGRQQKQQLQERQKNNNVSSSVKPSDIVITKKVPRNNNNNNNFNKNSGRINQYPQGIPSTRIPTQMATKRGFAIRGSSYGSSSMMYNGVSNGISIRGESGPAIVLISNLDPGTNAEDIRMICLQFGQVSNCDIAVDQMGRSVGEAEVEFVHKQSALDCINKLDNEVADGRILRVILRDRPTGVLNGYMNQTVRSAVIAPTRSGFTSA</sequence>
<keyword evidence="6" id="KW-1185">Reference proteome</keyword>
<dbReference type="OrthoDB" id="6159137at2759"/>
<feature type="compositionally biased region" description="Basic residues" evidence="3">
    <location>
        <begin position="17"/>
        <end position="32"/>
    </location>
</feature>
<dbReference type="PROSITE" id="PS50102">
    <property type="entry name" value="RRM"/>
    <property type="match status" value="1"/>
</dbReference>
<dbReference type="PANTHER" id="PTHR19965:SF82">
    <property type="entry name" value="THO COMPLEX SUBUNIT 4"/>
    <property type="match status" value="1"/>
</dbReference>
<accession>A0A8H7S1W7</accession>
<gene>
    <name evidence="5" type="ORF">INT45_001890</name>
</gene>
<dbReference type="SMART" id="SM00360">
    <property type="entry name" value="RRM"/>
    <property type="match status" value="1"/>
</dbReference>
<feature type="region of interest" description="Disordered" evidence="3">
    <location>
        <begin position="17"/>
        <end position="176"/>
    </location>
</feature>
<dbReference type="InterPro" id="IPR012677">
    <property type="entry name" value="Nucleotide-bd_a/b_plait_sf"/>
</dbReference>
<feature type="compositionally biased region" description="Polar residues" evidence="3">
    <location>
        <begin position="85"/>
        <end position="108"/>
    </location>
</feature>
<evidence type="ECO:0000256" key="3">
    <source>
        <dbReference type="SAM" id="MobiDB-lite"/>
    </source>
</evidence>
<feature type="compositionally biased region" description="Low complexity" evidence="3">
    <location>
        <begin position="33"/>
        <end position="70"/>
    </location>
</feature>
<dbReference type="SUPFAM" id="SSF54928">
    <property type="entry name" value="RNA-binding domain, RBD"/>
    <property type="match status" value="1"/>
</dbReference>
<dbReference type="InterPro" id="IPR000504">
    <property type="entry name" value="RRM_dom"/>
</dbReference>
<dbReference type="AlphaFoldDB" id="A0A8H7S1W7"/>
<evidence type="ECO:0000313" key="5">
    <source>
        <dbReference type="EMBL" id="KAG2219991.1"/>
    </source>
</evidence>
<reference evidence="5 6" key="1">
    <citation type="submission" date="2020-12" db="EMBL/GenBank/DDBJ databases">
        <title>Metabolic potential, ecology and presence of endohyphal bacteria is reflected in genomic diversity of Mucoromycotina.</title>
        <authorList>
            <person name="Muszewska A."/>
            <person name="Okrasinska A."/>
            <person name="Steczkiewicz K."/>
            <person name="Drgas O."/>
            <person name="Orlowska M."/>
            <person name="Perlinska-Lenart U."/>
            <person name="Aleksandrzak-Piekarczyk T."/>
            <person name="Szatraj K."/>
            <person name="Zielenkiewicz U."/>
            <person name="Pilsyk S."/>
            <person name="Malc E."/>
            <person name="Mieczkowski P."/>
            <person name="Kruszewska J.S."/>
            <person name="Biernat P."/>
            <person name="Pawlowska J."/>
        </authorList>
    </citation>
    <scope>NUCLEOTIDE SEQUENCE [LARGE SCALE GENOMIC DNA]</scope>
    <source>
        <strain evidence="5 6">CBS 142.35</strain>
    </source>
</reference>
<evidence type="ECO:0000313" key="6">
    <source>
        <dbReference type="Proteomes" id="UP000646827"/>
    </source>
</evidence>
<dbReference type="GO" id="GO:0005634">
    <property type="term" value="C:nucleus"/>
    <property type="evidence" value="ECO:0007669"/>
    <property type="project" value="TreeGrafter"/>
</dbReference>
<name>A0A8H7S1W7_9FUNG</name>
<dbReference type="InterPro" id="IPR051229">
    <property type="entry name" value="ALYREF_mRNA_export"/>
</dbReference>
<feature type="compositionally biased region" description="Polar residues" evidence="3">
    <location>
        <begin position="162"/>
        <end position="176"/>
    </location>
</feature>
<organism evidence="5 6">
    <name type="scientific">Circinella minor</name>
    <dbReference type="NCBI Taxonomy" id="1195481"/>
    <lineage>
        <taxon>Eukaryota</taxon>
        <taxon>Fungi</taxon>
        <taxon>Fungi incertae sedis</taxon>
        <taxon>Mucoromycota</taxon>
        <taxon>Mucoromycotina</taxon>
        <taxon>Mucoromycetes</taxon>
        <taxon>Mucorales</taxon>
        <taxon>Lichtheimiaceae</taxon>
        <taxon>Circinella</taxon>
    </lineage>
</organism>
<keyword evidence="1 2" id="KW-0694">RNA-binding</keyword>
<feature type="compositionally biased region" description="Low complexity" evidence="3">
    <location>
        <begin position="151"/>
        <end position="161"/>
    </location>
</feature>
<dbReference type="CDD" id="cd00590">
    <property type="entry name" value="RRM_SF"/>
    <property type="match status" value="1"/>
</dbReference>